<feature type="domain" description="Bacterial surface antigen (D15)" evidence="4">
    <location>
        <begin position="146"/>
        <end position="380"/>
    </location>
</feature>
<comment type="caution">
    <text evidence="5">The sequence shown here is derived from an EMBL/GenBank/DDBJ whole genome shotgun (WGS) entry which is preliminary data.</text>
</comment>
<evidence type="ECO:0000256" key="3">
    <source>
        <dbReference type="SAM" id="SignalP"/>
    </source>
</evidence>
<organism evidence="5">
    <name type="scientific">Salmonella rubislaw</name>
    <dbReference type="NCBI Taxonomy" id="598"/>
    <lineage>
        <taxon>Bacteria</taxon>
        <taxon>Pseudomonadati</taxon>
        <taxon>Pseudomonadota</taxon>
        <taxon>Gammaproteobacteria</taxon>
        <taxon>Enterobacterales</taxon>
        <taxon>Enterobacteriaceae</taxon>
        <taxon>Salmonella</taxon>
    </lineage>
</organism>
<evidence type="ECO:0000256" key="1">
    <source>
        <dbReference type="ARBA" id="ARBA00004370"/>
    </source>
</evidence>
<name>A0A5W9CR64_SALRU</name>
<evidence type="ECO:0000313" key="5">
    <source>
        <dbReference type="EMBL" id="EBY3183250.1"/>
    </source>
</evidence>
<keyword evidence="3" id="KW-0732">Signal</keyword>
<keyword evidence="2" id="KW-0472">Membrane</keyword>
<dbReference type="AlphaFoldDB" id="A0A5W9CR64"/>
<reference evidence="5" key="1">
    <citation type="submission" date="2018-08" db="EMBL/GenBank/DDBJ databases">
        <authorList>
            <consortium name="GenomeTrakr network: Whole genome sequencing for foodborne pathogen traceback"/>
        </authorList>
    </citation>
    <scope>NUCLEOTIDE SEQUENCE</scope>
    <source>
        <strain evidence="5">CFSAN064236</strain>
    </source>
</reference>
<accession>A0A5W9CR64</accession>
<evidence type="ECO:0000256" key="2">
    <source>
        <dbReference type="ARBA" id="ARBA00023136"/>
    </source>
</evidence>
<gene>
    <name evidence="5" type="ORF">CBJ15_22995</name>
</gene>
<sequence length="380" mass="42348">MNRCHCRLLLLYVAGVLSGVAQAALPSRSQVDGWLQQMGDSDTYDAAKGVNWGVMPGPFYTPELGLGIGTAIVGMYRPDPADKVSQVSTLSLSGYFSSTGAFGVSLQNYAFFAQDRWRFFLTGALSDTPTYYWGQGFAAGDKDSHKQAYTAQVLDLQPMLYRRLVNNIYLGVGWTLDIQHAAQIDETDPPKIQSTAQGCSSLSNGGSVEISWDDRDFIPNPRKGQYATLRYTHFAPDVGSDTRFDEYQLHYSRYHAVNDKDVLAWETDGAFTQGDVPWNMLPLLGSNHRMRGYYEGRYRDKNAISGQLEYRHKLSWRHGVVGWVGAGTMGSSLHHLDDGRWLPSAGVGYRFEFKPRVNVRLDYGVGKASSGFYFQVGEAF</sequence>
<evidence type="ECO:0000259" key="4">
    <source>
        <dbReference type="Pfam" id="PF01103"/>
    </source>
</evidence>
<dbReference type="InterPro" id="IPR000184">
    <property type="entry name" value="Bac_surfAg_D15"/>
</dbReference>
<dbReference type="GO" id="GO:0019867">
    <property type="term" value="C:outer membrane"/>
    <property type="evidence" value="ECO:0007669"/>
    <property type="project" value="InterPro"/>
</dbReference>
<dbReference type="Gene3D" id="2.40.160.50">
    <property type="entry name" value="membrane protein fhac: a member of the omp85/tpsb transporter family"/>
    <property type="match status" value="1"/>
</dbReference>
<proteinExistence type="predicted"/>
<comment type="subcellular location">
    <subcellularLocation>
        <location evidence="1">Membrane</location>
    </subcellularLocation>
</comment>
<dbReference type="Pfam" id="PF01103">
    <property type="entry name" value="Omp85"/>
    <property type="match status" value="1"/>
</dbReference>
<dbReference type="EMBL" id="AAHNTO010000024">
    <property type="protein sequence ID" value="EBY3183250.1"/>
    <property type="molecule type" value="Genomic_DNA"/>
</dbReference>
<feature type="chain" id="PRO_5024874108" description="Bacterial surface antigen (D15) domain-containing protein" evidence="3">
    <location>
        <begin position="24"/>
        <end position="380"/>
    </location>
</feature>
<feature type="signal peptide" evidence="3">
    <location>
        <begin position="1"/>
        <end position="23"/>
    </location>
</feature>
<protein>
    <recommendedName>
        <fullName evidence="4">Bacterial surface antigen (D15) domain-containing protein</fullName>
    </recommendedName>
</protein>